<gene>
    <name evidence="1" type="ORF">AA15669_1798</name>
</gene>
<comment type="caution">
    <text evidence="1">The sequence shown here is derived from an EMBL/GenBank/DDBJ whole genome shotgun (WGS) entry which is preliminary data.</text>
</comment>
<dbReference type="Proteomes" id="UP001062901">
    <property type="component" value="Unassembled WGS sequence"/>
</dbReference>
<dbReference type="EMBL" id="BAQD01000106">
    <property type="protein sequence ID" value="GBQ08487.1"/>
    <property type="molecule type" value="Genomic_DNA"/>
</dbReference>
<name>A0ABQ0P160_9PROT</name>
<evidence type="ECO:0000313" key="2">
    <source>
        <dbReference type="Proteomes" id="UP001062901"/>
    </source>
</evidence>
<evidence type="ECO:0000313" key="1">
    <source>
        <dbReference type="EMBL" id="GBQ08487.1"/>
    </source>
</evidence>
<accession>A0ABQ0P160</accession>
<keyword evidence="2" id="KW-1185">Reference proteome</keyword>
<proteinExistence type="predicted"/>
<reference evidence="1" key="1">
    <citation type="submission" date="2013-04" db="EMBL/GenBank/DDBJ databases">
        <title>The genome sequencing project of 58 acetic acid bacteria.</title>
        <authorList>
            <person name="Okamoto-Kainuma A."/>
            <person name="Ishikawa M."/>
            <person name="Umino S."/>
            <person name="Koizumi Y."/>
            <person name="Shiwa Y."/>
            <person name="Yoshikawa H."/>
            <person name="Matsutani M."/>
            <person name="Matsushita K."/>
        </authorList>
    </citation>
    <scope>NUCLEOTIDE SEQUENCE</scope>
    <source>
        <strain evidence="1">DSM 15669</strain>
    </source>
</reference>
<protein>
    <recommendedName>
        <fullName evidence="3">RteC protein</fullName>
    </recommendedName>
</protein>
<organism evidence="1 2">
    <name type="scientific">Saccharibacter floricola DSM 15669</name>
    <dbReference type="NCBI Taxonomy" id="1123227"/>
    <lineage>
        <taxon>Bacteria</taxon>
        <taxon>Pseudomonadati</taxon>
        <taxon>Pseudomonadota</taxon>
        <taxon>Alphaproteobacteria</taxon>
        <taxon>Acetobacterales</taxon>
        <taxon>Acetobacteraceae</taxon>
        <taxon>Saccharibacter</taxon>
    </lineage>
</organism>
<evidence type="ECO:0008006" key="3">
    <source>
        <dbReference type="Google" id="ProtNLM"/>
    </source>
</evidence>
<sequence length="216" mass="26363">MDIYDALDDYQDGMNKLRKCIEILSKVDKHYEYIDTYTSLRFLVDAIQDLIYNFDYIYSDMEGLVKKYCLKTGQTHKSIFDFYNTCIFSRNKEEVMYDNHLLLIEYMEKTVDDVMKKYHVYDKMNFKGVSEEYKNLSYNFYIAVESFHQCVKRNEADFLALTVRDVMFCSKKIGNFIEKTYQRISLYFVYMVSFRENNQNRYTYREAYEAYEKKYY</sequence>